<dbReference type="PROSITE" id="PS51186">
    <property type="entry name" value="GNAT"/>
    <property type="match status" value="1"/>
</dbReference>
<feature type="domain" description="N-acetyltransferase" evidence="1">
    <location>
        <begin position="116"/>
        <end position="252"/>
    </location>
</feature>
<dbReference type="Gene3D" id="3.40.630.30">
    <property type="match status" value="1"/>
</dbReference>
<dbReference type="RefSeq" id="WP_245923320.1">
    <property type="nucleotide sequence ID" value="NZ_OBDY01000010.1"/>
</dbReference>
<keyword evidence="3" id="KW-1185">Reference proteome</keyword>
<dbReference type="GO" id="GO:0016747">
    <property type="term" value="F:acyltransferase activity, transferring groups other than amino-acyl groups"/>
    <property type="evidence" value="ECO:0007669"/>
    <property type="project" value="InterPro"/>
</dbReference>
<proteinExistence type="predicted"/>
<evidence type="ECO:0000313" key="3">
    <source>
        <dbReference type="Proteomes" id="UP000219612"/>
    </source>
</evidence>
<sequence>MTLDVRIQQSVVANLSSRPAPVRTGPFVIGVDPSVDSPGINYATPLPGLEISRADVTALVAAFRSYARKPRLEYVVSTAPGLERLLLDAGFTVEERHEYLVCTPGTIEQLPAPGGYTLREPITDADRAAMIAAQNAAFGGDPISTDADIARIAALQARGGIAVMALAPDGTCAGGGQAVPPNDGVSEVAGIAVTKHHRRRGIAGAMTAEITRRLFVAGAEIAWLEASGEDSWRVYERVGYRPTGRRLYIALD</sequence>
<evidence type="ECO:0000313" key="2">
    <source>
        <dbReference type="EMBL" id="SNY49937.1"/>
    </source>
</evidence>
<dbReference type="EMBL" id="OBDY01000010">
    <property type="protein sequence ID" value="SNY49937.1"/>
    <property type="molecule type" value="Genomic_DNA"/>
</dbReference>
<dbReference type="CDD" id="cd04301">
    <property type="entry name" value="NAT_SF"/>
    <property type="match status" value="1"/>
</dbReference>
<dbReference type="InterPro" id="IPR000182">
    <property type="entry name" value="GNAT_dom"/>
</dbReference>
<evidence type="ECO:0000259" key="1">
    <source>
        <dbReference type="PROSITE" id="PS51186"/>
    </source>
</evidence>
<dbReference type="SUPFAM" id="SSF55729">
    <property type="entry name" value="Acyl-CoA N-acyltransferases (Nat)"/>
    <property type="match status" value="1"/>
</dbReference>
<accession>A0A285IQG4</accession>
<protein>
    <submittedName>
        <fullName evidence="2">FR47-like protein</fullName>
    </submittedName>
</protein>
<gene>
    <name evidence="2" type="ORF">SAMN05421748_110172</name>
</gene>
<organism evidence="2 3">
    <name type="scientific">Paractinoplanes atraurantiacus</name>
    <dbReference type="NCBI Taxonomy" id="1036182"/>
    <lineage>
        <taxon>Bacteria</taxon>
        <taxon>Bacillati</taxon>
        <taxon>Actinomycetota</taxon>
        <taxon>Actinomycetes</taxon>
        <taxon>Micromonosporales</taxon>
        <taxon>Micromonosporaceae</taxon>
        <taxon>Paractinoplanes</taxon>
    </lineage>
</organism>
<dbReference type="InterPro" id="IPR016181">
    <property type="entry name" value="Acyl_CoA_acyltransferase"/>
</dbReference>
<dbReference type="Pfam" id="PF00583">
    <property type="entry name" value="Acetyltransf_1"/>
    <property type="match status" value="1"/>
</dbReference>
<dbReference type="AlphaFoldDB" id="A0A285IQG4"/>
<reference evidence="2 3" key="1">
    <citation type="submission" date="2017-09" db="EMBL/GenBank/DDBJ databases">
        <authorList>
            <person name="Ehlers B."/>
            <person name="Leendertz F.H."/>
        </authorList>
    </citation>
    <scope>NUCLEOTIDE SEQUENCE [LARGE SCALE GENOMIC DNA]</scope>
    <source>
        <strain evidence="2 3">CGMCC 4.6857</strain>
    </source>
</reference>
<name>A0A285IQG4_9ACTN</name>
<dbReference type="Proteomes" id="UP000219612">
    <property type="component" value="Unassembled WGS sequence"/>
</dbReference>